<feature type="region of interest" description="Disordered" evidence="1">
    <location>
        <begin position="1"/>
        <end position="80"/>
    </location>
</feature>
<evidence type="ECO:0000313" key="3">
    <source>
        <dbReference type="Proteomes" id="UP000184267"/>
    </source>
</evidence>
<feature type="region of interest" description="Disordered" evidence="1">
    <location>
        <begin position="240"/>
        <end position="281"/>
    </location>
</feature>
<evidence type="ECO:0000313" key="2">
    <source>
        <dbReference type="EMBL" id="OJT14277.1"/>
    </source>
</evidence>
<evidence type="ECO:0000256" key="1">
    <source>
        <dbReference type="SAM" id="MobiDB-lite"/>
    </source>
</evidence>
<feature type="compositionally biased region" description="Polar residues" evidence="1">
    <location>
        <begin position="263"/>
        <end position="278"/>
    </location>
</feature>
<accession>A0A1M2W335</accession>
<gene>
    <name evidence="2" type="ORF">TRAPUB_9137</name>
</gene>
<feature type="region of interest" description="Disordered" evidence="1">
    <location>
        <begin position="306"/>
        <end position="378"/>
    </location>
</feature>
<dbReference type="AlphaFoldDB" id="A0A1M2W335"/>
<organism evidence="2 3">
    <name type="scientific">Trametes pubescens</name>
    <name type="common">White-rot fungus</name>
    <dbReference type="NCBI Taxonomy" id="154538"/>
    <lineage>
        <taxon>Eukaryota</taxon>
        <taxon>Fungi</taxon>
        <taxon>Dikarya</taxon>
        <taxon>Basidiomycota</taxon>
        <taxon>Agaricomycotina</taxon>
        <taxon>Agaricomycetes</taxon>
        <taxon>Polyporales</taxon>
        <taxon>Polyporaceae</taxon>
        <taxon>Trametes</taxon>
    </lineage>
</organism>
<proteinExistence type="predicted"/>
<comment type="caution">
    <text evidence="2">The sequence shown here is derived from an EMBL/GenBank/DDBJ whole genome shotgun (WGS) entry which is preliminary data.</text>
</comment>
<dbReference type="EMBL" id="MNAD01000308">
    <property type="protein sequence ID" value="OJT14277.1"/>
    <property type="molecule type" value="Genomic_DNA"/>
</dbReference>
<dbReference type="OrthoDB" id="2757290at2759"/>
<keyword evidence="3" id="KW-1185">Reference proteome</keyword>
<dbReference type="Proteomes" id="UP000184267">
    <property type="component" value="Unassembled WGS sequence"/>
</dbReference>
<sequence>MSAEVTMSSTGGGIADGVPASPAYPRTRSRTRSQPALKRKGSDIIRAKPSKPAKIARAGPSLNATPSVDTSPEAAAESPVDAPAAATARTMWPPEVPRSMLFTFRVGPPAFQMYDGAKRTSALDVSPSSDTSQFEASGPEPMFDNSWRISFVESAHSSQRRTTIAPATEQTRIHDSPRGFVTSAHVSAMPPSAPSCSTQTSPNIGPVLHSVRRDGRVHDENVFPMIRGLELVRVEVPKHTDDDMFPRRRPPPTPLSPSKSLTQNGQRDLHSFTSSRSVFPSPIPLVASDGRLASVAEGPFPTYGPVSSSDLPLMSPEASSGVNSGRPPSVFGPCPAFFPGTTPVQPQQPSPPMAPLSMTPRDALSRQRAKTQLGSRTN</sequence>
<dbReference type="STRING" id="154538.A0A1M2W335"/>
<name>A0A1M2W335_TRAPU</name>
<reference evidence="2 3" key="1">
    <citation type="submission" date="2016-10" db="EMBL/GenBank/DDBJ databases">
        <title>Genome sequence of the basidiomycete white-rot fungus Trametes pubescens.</title>
        <authorList>
            <person name="Makela M.R."/>
            <person name="Granchi Z."/>
            <person name="Peng M."/>
            <person name="De Vries R.P."/>
            <person name="Grigoriev I."/>
            <person name="Riley R."/>
            <person name="Hilden K."/>
        </authorList>
    </citation>
    <scope>NUCLEOTIDE SEQUENCE [LARGE SCALE GENOMIC DNA]</scope>
    <source>
        <strain evidence="2 3">FBCC735</strain>
    </source>
</reference>
<protein>
    <submittedName>
        <fullName evidence="2">Uncharacterized protein</fullName>
    </submittedName>
</protein>